<keyword evidence="3" id="KW-1185">Reference proteome</keyword>
<dbReference type="RefSeq" id="XP_011396395.1">
    <property type="nucleotide sequence ID" value="XM_011398093.1"/>
</dbReference>
<accession>A0A087SCR8</accession>
<dbReference type="KEGG" id="apro:F751_4404"/>
<proteinExistence type="predicted"/>
<evidence type="ECO:0000313" key="3">
    <source>
        <dbReference type="Proteomes" id="UP000028924"/>
    </source>
</evidence>
<feature type="region of interest" description="Disordered" evidence="1">
    <location>
        <begin position="8"/>
        <end position="28"/>
    </location>
</feature>
<feature type="compositionally biased region" description="Basic and acidic residues" evidence="1">
    <location>
        <begin position="11"/>
        <end position="20"/>
    </location>
</feature>
<dbReference type="GeneID" id="23615795"/>
<protein>
    <submittedName>
        <fullName evidence="2">Uncharacterized protein</fullName>
    </submittedName>
</protein>
<dbReference type="Proteomes" id="UP000028924">
    <property type="component" value="Unassembled WGS sequence"/>
</dbReference>
<reference evidence="2 3" key="1">
    <citation type="journal article" date="2014" name="BMC Genomics">
        <title>Oil accumulation mechanisms of the oleaginous microalga Chlorella protothecoides revealed through its genome, transcriptomes, and proteomes.</title>
        <authorList>
            <person name="Gao C."/>
            <person name="Wang Y."/>
            <person name="Shen Y."/>
            <person name="Yan D."/>
            <person name="He X."/>
            <person name="Dai J."/>
            <person name="Wu Q."/>
        </authorList>
    </citation>
    <scope>NUCLEOTIDE SEQUENCE [LARGE SCALE GENOMIC DNA]</scope>
    <source>
        <strain evidence="2 3">0710</strain>
    </source>
</reference>
<dbReference type="EMBL" id="KL662094">
    <property type="protein sequence ID" value="KFM23522.1"/>
    <property type="molecule type" value="Genomic_DNA"/>
</dbReference>
<sequence length="85" mass="9752">MPIILWLQPPKRWEGSRGADRGNSQSGAIPRAVTGWFGAEDERPLVLQSFITTWEYFNKILPQDGIWEAHVHPPERPRSLLVPSY</sequence>
<organism evidence="2 3">
    <name type="scientific">Auxenochlorella protothecoides</name>
    <name type="common">Green microalga</name>
    <name type="synonym">Chlorella protothecoides</name>
    <dbReference type="NCBI Taxonomy" id="3075"/>
    <lineage>
        <taxon>Eukaryota</taxon>
        <taxon>Viridiplantae</taxon>
        <taxon>Chlorophyta</taxon>
        <taxon>core chlorophytes</taxon>
        <taxon>Trebouxiophyceae</taxon>
        <taxon>Chlorellales</taxon>
        <taxon>Chlorellaceae</taxon>
        <taxon>Auxenochlorella</taxon>
    </lineage>
</organism>
<evidence type="ECO:0000313" key="2">
    <source>
        <dbReference type="EMBL" id="KFM23522.1"/>
    </source>
</evidence>
<dbReference type="AlphaFoldDB" id="A0A087SCR8"/>
<gene>
    <name evidence="2" type="ORF">F751_4404</name>
</gene>
<name>A0A087SCR8_AUXPR</name>
<evidence type="ECO:0000256" key="1">
    <source>
        <dbReference type="SAM" id="MobiDB-lite"/>
    </source>
</evidence>